<evidence type="ECO:0000256" key="7">
    <source>
        <dbReference type="SAM" id="MobiDB-lite"/>
    </source>
</evidence>
<dbReference type="InterPro" id="IPR009003">
    <property type="entry name" value="Peptidase_S1_PA"/>
</dbReference>
<reference evidence="10" key="2">
    <citation type="submission" date="2022-06" db="UniProtKB">
        <authorList>
            <consortium name="EnsemblMetazoa"/>
        </authorList>
    </citation>
    <scope>IDENTIFICATION</scope>
    <source>
        <strain evidence="10">p50T (Dazao)</strain>
    </source>
</reference>
<evidence type="ECO:0000256" key="6">
    <source>
        <dbReference type="ARBA" id="ARBA00084094"/>
    </source>
</evidence>
<comment type="function">
    <text evidence="5">Fibrinolytic activity; shows preferential cleavage of Arg-Gly bonds in all three fibrinogen chains. Contact with the caterpillars causes severe bleeding, due the anticoagulant effect of the protein.</text>
</comment>
<dbReference type="InterPro" id="IPR001254">
    <property type="entry name" value="Trypsin_dom"/>
</dbReference>
<evidence type="ECO:0000259" key="9">
    <source>
        <dbReference type="PROSITE" id="PS50240"/>
    </source>
</evidence>
<dbReference type="SUPFAM" id="SSF50494">
    <property type="entry name" value="Trypsin-like serine proteases"/>
    <property type="match status" value="1"/>
</dbReference>
<feature type="region of interest" description="Disordered" evidence="7">
    <location>
        <begin position="163"/>
        <end position="198"/>
    </location>
</feature>
<dbReference type="Proteomes" id="UP000005204">
    <property type="component" value="Unassembled WGS sequence"/>
</dbReference>
<feature type="signal peptide" evidence="8">
    <location>
        <begin position="1"/>
        <end position="24"/>
    </location>
</feature>
<dbReference type="GO" id="GO:0090729">
    <property type="term" value="F:toxin activity"/>
    <property type="evidence" value="ECO:0007669"/>
    <property type="project" value="UniProtKB-KW"/>
</dbReference>
<dbReference type="FunFam" id="2.40.10.10:FF:000068">
    <property type="entry name" value="transmembrane protease serine 2"/>
    <property type="match status" value="1"/>
</dbReference>
<dbReference type="InterPro" id="IPR031986">
    <property type="entry name" value="GD_N"/>
</dbReference>
<dbReference type="PANTHER" id="PTHR24260:SF143">
    <property type="entry name" value="SERINE PROTEASE GD-LIKE PROTEIN"/>
    <property type="match status" value="1"/>
</dbReference>
<dbReference type="SMART" id="SM00020">
    <property type="entry name" value="Tryp_SPc"/>
    <property type="match status" value="1"/>
</dbReference>
<sequence>MTFLNIISIASCIPSLLLILLVSAQTKTQPALVSPCPSVFEYDTSIRHPGRWYGVIKLSSDYTIHSLWLRVHFDNHTIAFKNCLGSVTQENIFEFMINRTDFVINPGEVKKVQFYVEYKVTLAPPKVKYILFNGHKICGPSDPLILRRSQYRYHGTDMTGCPYRPGALPPSSEEETSRNSTNHIQSTTKAGAESNSTKKIENTDVEDLLGGSVTFMLPNTINNYHNNSEHSHCGRIYAKSPLIIGEAIESIQWPWQVSISRWTASSLYYDVERKYRCSGTLVSTRHVITAAHCLTVLGQTVEQDVELIFAGQPRLYVQTVYQQHTLVESKNIKVHPEFDYQTFRNDLSIVELQRRVTYSTWVRPACLWPQTPVPEKHRAKTGVVAGWGFDQSGEQNELLTTIEMSEVDTQSCLQAHDASLANYLTDKVYCAKYVNGTSYCHNDSGGGMMVRVKNKWYLRGVLSFYYSPELQHACQSHALFTDVAKHLPWIKQHVYDFL</sequence>
<dbReference type="KEGG" id="bmor:101746318"/>
<reference evidence="11" key="1">
    <citation type="journal article" date="2008" name="Insect Biochem. Mol. Biol.">
        <title>The genome of a lepidopteran model insect, the silkworm Bombyx mori.</title>
        <authorList>
            <consortium name="International Silkworm Genome Consortium"/>
        </authorList>
    </citation>
    <scope>NUCLEOTIDE SEQUENCE [LARGE SCALE GENOMIC DNA]</scope>
    <source>
        <strain evidence="11">p50T</strain>
    </source>
</reference>
<dbReference type="PROSITE" id="PS50240">
    <property type="entry name" value="TRYPSIN_DOM"/>
    <property type="match status" value="1"/>
</dbReference>
<keyword evidence="11" id="KW-1185">Reference proteome</keyword>
<evidence type="ECO:0000256" key="8">
    <source>
        <dbReference type="SAM" id="SignalP"/>
    </source>
</evidence>
<feature type="domain" description="Peptidase S1" evidence="9">
    <location>
        <begin position="242"/>
        <end position="495"/>
    </location>
</feature>
<dbReference type="GO" id="GO:0004252">
    <property type="term" value="F:serine-type endopeptidase activity"/>
    <property type="evidence" value="ECO:0007669"/>
    <property type="project" value="InterPro"/>
</dbReference>
<evidence type="ECO:0000313" key="11">
    <source>
        <dbReference type="Proteomes" id="UP000005204"/>
    </source>
</evidence>
<evidence type="ECO:0000256" key="1">
    <source>
        <dbReference type="ARBA" id="ARBA00004239"/>
    </source>
</evidence>
<dbReference type="RefSeq" id="XP_062528893.1">
    <property type="nucleotide sequence ID" value="XM_062672909.1"/>
</dbReference>
<keyword evidence="8" id="KW-0732">Signal</keyword>
<dbReference type="PROSITE" id="PS00134">
    <property type="entry name" value="TRYPSIN_HIS"/>
    <property type="match status" value="1"/>
</dbReference>
<organism evidence="10 11">
    <name type="scientific">Bombyx mori</name>
    <name type="common">Silk moth</name>
    <dbReference type="NCBI Taxonomy" id="7091"/>
    <lineage>
        <taxon>Eukaryota</taxon>
        <taxon>Metazoa</taxon>
        <taxon>Ecdysozoa</taxon>
        <taxon>Arthropoda</taxon>
        <taxon>Hexapoda</taxon>
        <taxon>Insecta</taxon>
        <taxon>Pterygota</taxon>
        <taxon>Neoptera</taxon>
        <taxon>Endopterygota</taxon>
        <taxon>Lepidoptera</taxon>
        <taxon>Glossata</taxon>
        <taxon>Ditrysia</taxon>
        <taxon>Bombycoidea</taxon>
        <taxon>Bombycidae</taxon>
        <taxon>Bombycinae</taxon>
        <taxon>Bombyx</taxon>
    </lineage>
</organism>
<evidence type="ECO:0000256" key="3">
    <source>
        <dbReference type="ARBA" id="ARBA00023157"/>
    </source>
</evidence>
<name>A0A8R2M337_BOMMO</name>
<dbReference type="Gene3D" id="2.40.10.10">
    <property type="entry name" value="Trypsin-like serine proteases"/>
    <property type="match status" value="1"/>
</dbReference>
<dbReference type="GO" id="GO:0005576">
    <property type="term" value="C:extracellular region"/>
    <property type="evidence" value="ECO:0007669"/>
    <property type="project" value="UniProtKB-SubCell"/>
</dbReference>
<dbReference type="GeneID" id="101746318"/>
<dbReference type="Pfam" id="PF00089">
    <property type="entry name" value="Trypsin"/>
    <property type="match status" value="1"/>
</dbReference>
<dbReference type="InterPro" id="IPR018114">
    <property type="entry name" value="TRYPSIN_HIS"/>
</dbReference>
<dbReference type="PANTHER" id="PTHR24260">
    <property type="match status" value="1"/>
</dbReference>
<evidence type="ECO:0000256" key="2">
    <source>
        <dbReference type="ARBA" id="ARBA00022656"/>
    </source>
</evidence>
<keyword evidence="3" id="KW-1015">Disulfide bond</keyword>
<accession>A0A8R2M337</accession>
<dbReference type="GO" id="GO:0006508">
    <property type="term" value="P:proteolysis"/>
    <property type="evidence" value="ECO:0007669"/>
    <property type="project" value="InterPro"/>
</dbReference>
<evidence type="ECO:0000313" key="10">
    <source>
        <dbReference type="EnsemblMetazoa" id="XP_037872205.1"/>
    </source>
</evidence>
<evidence type="ECO:0000256" key="5">
    <source>
        <dbReference type="ARBA" id="ARBA00055534"/>
    </source>
</evidence>
<protein>
    <recommendedName>
        <fullName evidence="9">Peptidase S1 domain-containing protein</fullName>
    </recommendedName>
</protein>
<dbReference type="InterPro" id="IPR043504">
    <property type="entry name" value="Peptidase_S1_PA_chymotrypsin"/>
</dbReference>
<dbReference type="InterPro" id="IPR051333">
    <property type="entry name" value="CLIP_Serine_Protease"/>
</dbReference>
<dbReference type="EnsemblMetazoa" id="XM_038016277.1">
    <property type="protein sequence ID" value="XP_037872205.1"/>
    <property type="gene ID" value="LOC101746318"/>
</dbReference>
<dbReference type="Pfam" id="PF16030">
    <property type="entry name" value="GD_N"/>
    <property type="match status" value="1"/>
</dbReference>
<evidence type="ECO:0000256" key="4">
    <source>
        <dbReference type="ARBA" id="ARBA00023240"/>
    </source>
</evidence>
<keyword evidence="2" id="KW-0800">Toxin</keyword>
<dbReference type="InterPro" id="IPR001314">
    <property type="entry name" value="Peptidase_S1A"/>
</dbReference>
<comment type="subcellular location">
    <subcellularLocation>
        <location evidence="1">Secreted</location>
        <location evidence="1">Extracellular space</location>
    </subcellularLocation>
</comment>
<dbReference type="CDD" id="cd00190">
    <property type="entry name" value="Tryp_SPc"/>
    <property type="match status" value="1"/>
</dbReference>
<feature type="compositionally biased region" description="Polar residues" evidence="7">
    <location>
        <begin position="183"/>
        <end position="195"/>
    </location>
</feature>
<dbReference type="PRINTS" id="PR00722">
    <property type="entry name" value="CHYMOTRYPSIN"/>
</dbReference>
<dbReference type="AlphaFoldDB" id="A0A8R2M337"/>
<proteinExistence type="predicted"/>
<feature type="chain" id="PRO_5035717645" description="Peptidase S1 domain-containing protein" evidence="8">
    <location>
        <begin position="25"/>
        <end position="498"/>
    </location>
</feature>
<keyword evidence="4" id="KW-1199">Hemostasis impairing toxin</keyword>
<keyword evidence="6" id="KW-1205">Fibrinolytic toxin</keyword>